<dbReference type="Gene3D" id="1.20.1070.10">
    <property type="entry name" value="Rhodopsin 7-helix transmembrane proteins"/>
    <property type="match status" value="1"/>
</dbReference>
<dbReference type="GO" id="GO:0005886">
    <property type="term" value="C:plasma membrane"/>
    <property type="evidence" value="ECO:0007669"/>
    <property type="project" value="UniProtKB-SubCell"/>
</dbReference>
<organism evidence="9 11">
    <name type="scientific">Adineta steineri</name>
    <dbReference type="NCBI Taxonomy" id="433720"/>
    <lineage>
        <taxon>Eukaryota</taxon>
        <taxon>Metazoa</taxon>
        <taxon>Spiralia</taxon>
        <taxon>Gnathifera</taxon>
        <taxon>Rotifera</taxon>
        <taxon>Eurotatoria</taxon>
        <taxon>Bdelloidea</taxon>
        <taxon>Adinetida</taxon>
        <taxon>Adinetidae</taxon>
        <taxon>Adineta</taxon>
    </lineage>
</organism>
<dbReference type="SUPFAM" id="SSF81321">
    <property type="entry name" value="Family A G protein-coupled receptor-like"/>
    <property type="match status" value="1"/>
</dbReference>
<dbReference type="EMBL" id="CAJNON010000049">
    <property type="protein sequence ID" value="CAF0868709.1"/>
    <property type="molecule type" value="Genomic_DNA"/>
</dbReference>
<evidence type="ECO:0000313" key="9">
    <source>
        <dbReference type="EMBL" id="CAF0868709.1"/>
    </source>
</evidence>
<feature type="transmembrane region" description="Helical" evidence="7">
    <location>
        <begin position="175"/>
        <end position="197"/>
    </location>
</feature>
<dbReference type="PROSITE" id="PS50262">
    <property type="entry name" value="G_PROTEIN_RECEP_F1_2"/>
    <property type="match status" value="1"/>
</dbReference>
<evidence type="ECO:0000256" key="3">
    <source>
        <dbReference type="ARBA" id="ARBA00022692"/>
    </source>
</evidence>
<evidence type="ECO:0000313" key="10">
    <source>
        <dbReference type="EMBL" id="CAF3592974.1"/>
    </source>
</evidence>
<evidence type="ECO:0000256" key="5">
    <source>
        <dbReference type="ARBA" id="ARBA00023136"/>
    </source>
</evidence>
<dbReference type="InterPro" id="IPR017452">
    <property type="entry name" value="GPCR_Rhodpsn_7TM"/>
</dbReference>
<protein>
    <recommendedName>
        <fullName evidence="8">G-protein coupled receptors family 1 profile domain-containing protein</fullName>
    </recommendedName>
</protein>
<evidence type="ECO:0000256" key="4">
    <source>
        <dbReference type="ARBA" id="ARBA00022989"/>
    </source>
</evidence>
<dbReference type="InterPro" id="IPR000276">
    <property type="entry name" value="GPCR_Rhodpsn"/>
</dbReference>
<dbReference type="CDD" id="cd00637">
    <property type="entry name" value="7tm_classA_rhodopsin-like"/>
    <property type="match status" value="1"/>
</dbReference>
<feature type="transmembrane region" description="Helical" evidence="7">
    <location>
        <begin position="135"/>
        <end position="155"/>
    </location>
</feature>
<keyword evidence="5 7" id="KW-0472">Membrane</keyword>
<reference evidence="9" key="1">
    <citation type="submission" date="2021-02" db="EMBL/GenBank/DDBJ databases">
        <authorList>
            <person name="Nowell W R."/>
        </authorList>
    </citation>
    <scope>NUCLEOTIDE SEQUENCE</scope>
</reference>
<evidence type="ECO:0000256" key="2">
    <source>
        <dbReference type="ARBA" id="ARBA00022475"/>
    </source>
</evidence>
<dbReference type="PRINTS" id="PR00237">
    <property type="entry name" value="GPCRRHODOPSN"/>
</dbReference>
<dbReference type="EMBL" id="CAJOAY010000226">
    <property type="protein sequence ID" value="CAF3592974.1"/>
    <property type="molecule type" value="Genomic_DNA"/>
</dbReference>
<accession>A0A813XCN6</accession>
<feature type="transmembrane region" description="Helical" evidence="7">
    <location>
        <begin position="54"/>
        <end position="76"/>
    </location>
</feature>
<dbReference type="AlphaFoldDB" id="A0A813XCN6"/>
<comment type="caution">
    <text evidence="9">The sequence shown here is derived from an EMBL/GenBank/DDBJ whole genome shotgun (WGS) entry which is preliminary data.</text>
</comment>
<dbReference type="Proteomes" id="UP000663891">
    <property type="component" value="Unassembled WGS sequence"/>
</dbReference>
<keyword evidence="4 7" id="KW-1133">Transmembrane helix</keyword>
<proteinExistence type="predicted"/>
<gene>
    <name evidence="10" type="ORF">OKA104_LOCUS6211</name>
    <name evidence="9" type="ORF">VCS650_LOCUS7600</name>
</gene>
<dbReference type="Pfam" id="PF00001">
    <property type="entry name" value="7tm_1"/>
    <property type="match status" value="1"/>
</dbReference>
<dbReference type="GO" id="GO:0032870">
    <property type="term" value="P:cellular response to hormone stimulus"/>
    <property type="evidence" value="ECO:0007669"/>
    <property type="project" value="TreeGrafter"/>
</dbReference>
<evidence type="ECO:0000256" key="7">
    <source>
        <dbReference type="SAM" id="Phobius"/>
    </source>
</evidence>
<dbReference type="OrthoDB" id="10351935at2759"/>
<keyword evidence="3 7" id="KW-0812">Transmembrane</keyword>
<feature type="transmembrane region" description="Helical" evidence="7">
    <location>
        <begin position="259"/>
        <end position="282"/>
    </location>
</feature>
<evidence type="ECO:0000313" key="11">
    <source>
        <dbReference type="Proteomes" id="UP000663891"/>
    </source>
</evidence>
<feature type="transmembrane region" description="Helical" evidence="7">
    <location>
        <begin position="229"/>
        <end position="253"/>
    </location>
</feature>
<dbReference type="GO" id="GO:0042277">
    <property type="term" value="F:peptide binding"/>
    <property type="evidence" value="ECO:0007669"/>
    <property type="project" value="TreeGrafter"/>
</dbReference>
<evidence type="ECO:0000256" key="6">
    <source>
        <dbReference type="ARBA" id="ARBA00023170"/>
    </source>
</evidence>
<comment type="subcellular location">
    <subcellularLocation>
        <location evidence="1">Cell membrane</location>
        <topology evidence="1">Multi-pass membrane protein</topology>
    </subcellularLocation>
</comment>
<evidence type="ECO:0000259" key="8">
    <source>
        <dbReference type="PROSITE" id="PS50262"/>
    </source>
</evidence>
<dbReference type="Proteomes" id="UP000663881">
    <property type="component" value="Unassembled WGS sequence"/>
</dbReference>
<feature type="transmembrane region" description="Helical" evidence="7">
    <location>
        <begin position="15"/>
        <end position="42"/>
    </location>
</feature>
<sequence length="305" mass="36127">MQLENESIIINIESWFIPIDILLILSTGLSILFGIIFLLIIIYDKTCHTVSIMLIGNSCLTEIIYGINMFSMGLFTFENDLKQIQYQDSLCLFRGYFGYVVTSLQNYSYLLQAMYRYIIIIYPTRRSYQTIKFQLILICFTWIFSLLCPIPYILLNEIEYNIYNQICQMPLHLSFITIYNAFCIYLIPLSLLILIYLKLIKYVRKMNKNIILVNNLIRAQSELKMVRRIIILVTGVIIIGFPYTMFFFLSFFINLPKYHFRIAYIFVDISLLFVIIILFQFTDQIKIFIMKKIIKRTNTVLPIIT</sequence>
<keyword evidence="6" id="KW-0675">Receptor</keyword>
<dbReference type="PANTHER" id="PTHR24241">
    <property type="entry name" value="NEUROPEPTIDE RECEPTOR-RELATED G-PROTEIN COUPLED RECEPTOR"/>
    <property type="match status" value="1"/>
</dbReference>
<dbReference type="PANTHER" id="PTHR24241:SF76">
    <property type="entry name" value="NEUROPEPTIDE SIFAMIDE RECEPTOR"/>
    <property type="match status" value="1"/>
</dbReference>
<keyword evidence="2" id="KW-1003">Cell membrane</keyword>
<evidence type="ECO:0000256" key="1">
    <source>
        <dbReference type="ARBA" id="ARBA00004651"/>
    </source>
</evidence>
<dbReference type="GO" id="GO:0004930">
    <property type="term" value="F:G protein-coupled receptor activity"/>
    <property type="evidence" value="ECO:0007669"/>
    <property type="project" value="InterPro"/>
</dbReference>
<name>A0A813XCN6_9BILA</name>
<feature type="domain" description="G-protein coupled receptors family 1 profile" evidence="8">
    <location>
        <begin position="33"/>
        <end position="278"/>
    </location>
</feature>